<keyword evidence="4 8" id="KW-1133">Transmembrane helix</keyword>
<dbReference type="InterPro" id="IPR001199">
    <property type="entry name" value="Cyt_B5-like_heme/steroid-bd"/>
</dbReference>
<evidence type="ECO:0000313" key="11">
    <source>
        <dbReference type="EMBL" id="CAD8446210.1"/>
    </source>
</evidence>
<dbReference type="PANTHER" id="PTHR19353:SF88">
    <property type="entry name" value="DELTA(5) FATTY ACID DESATURASE FAT-4"/>
    <property type="match status" value="1"/>
</dbReference>
<evidence type="ECO:0000256" key="2">
    <source>
        <dbReference type="ARBA" id="ARBA00009295"/>
    </source>
</evidence>
<evidence type="ECO:0000256" key="6">
    <source>
        <dbReference type="ARBA" id="ARBA00023098"/>
    </source>
</evidence>
<evidence type="ECO:0000256" key="1">
    <source>
        <dbReference type="ARBA" id="ARBA00004141"/>
    </source>
</evidence>
<dbReference type="GO" id="GO:0016020">
    <property type="term" value="C:membrane"/>
    <property type="evidence" value="ECO:0007669"/>
    <property type="project" value="UniProtKB-SubCell"/>
</dbReference>
<feature type="transmembrane region" description="Helical" evidence="8">
    <location>
        <begin position="267"/>
        <end position="289"/>
    </location>
</feature>
<dbReference type="SUPFAM" id="SSF55856">
    <property type="entry name" value="Cytochrome b5-like heme/steroid binding domain"/>
    <property type="match status" value="1"/>
</dbReference>
<keyword evidence="3 8" id="KW-0812">Transmembrane</keyword>
<reference evidence="11" key="1">
    <citation type="submission" date="2021-01" db="EMBL/GenBank/DDBJ databases">
        <authorList>
            <person name="Corre E."/>
            <person name="Pelletier E."/>
            <person name="Niang G."/>
            <person name="Scheremetjew M."/>
            <person name="Finn R."/>
            <person name="Kale V."/>
            <person name="Holt S."/>
            <person name="Cochrane G."/>
            <person name="Meng A."/>
            <person name="Brown T."/>
            <person name="Cohen L."/>
        </authorList>
    </citation>
    <scope>NUCLEOTIDE SEQUENCE</scope>
    <source>
        <strain evidence="11">CCAC1681</strain>
    </source>
</reference>
<evidence type="ECO:0000256" key="7">
    <source>
        <dbReference type="ARBA" id="ARBA00023136"/>
    </source>
</evidence>
<gene>
    <name evidence="11" type="ORF">MSP1401_LOCUS9408</name>
</gene>
<dbReference type="PIRSF" id="PIRSF015921">
    <property type="entry name" value="FA_sphinglp_des"/>
    <property type="match status" value="1"/>
</dbReference>
<evidence type="ECO:0000259" key="10">
    <source>
        <dbReference type="Pfam" id="PF00487"/>
    </source>
</evidence>
<protein>
    <recommendedName>
        <fullName evidence="12">Cytochrome b5 heme-binding domain-containing protein</fullName>
    </recommendedName>
</protein>
<dbReference type="Gene3D" id="3.10.120.10">
    <property type="entry name" value="Cytochrome b5-like heme/steroid binding domain"/>
    <property type="match status" value="1"/>
</dbReference>
<name>A0A7S0D896_MICPS</name>
<evidence type="ECO:0000259" key="9">
    <source>
        <dbReference type="Pfam" id="PF00173"/>
    </source>
</evidence>
<evidence type="ECO:0000256" key="5">
    <source>
        <dbReference type="ARBA" id="ARBA00023002"/>
    </source>
</evidence>
<dbReference type="Pfam" id="PF00487">
    <property type="entry name" value="FA_desaturase"/>
    <property type="match status" value="1"/>
</dbReference>
<dbReference type="GO" id="GO:0006629">
    <property type="term" value="P:lipid metabolic process"/>
    <property type="evidence" value="ECO:0007669"/>
    <property type="project" value="UniProtKB-KW"/>
</dbReference>
<dbReference type="InterPro" id="IPR012171">
    <property type="entry name" value="Fatty_acid_desaturase"/>
</dbReference>
<feature type="domain" description="Fatty acid desaturase" evidence="10">
    <location>
        <begin position="170"/>
        <end position="425"/>
    </location>
</feature>
<comment type="subcellular location">
    <subcellularLocation>
        <location evidence="1">Membrane</location>
        <topology evidence="1">Multi-pass membrane protein</topology>
    </subcellularLocation>
</comment>
<keyword evidence="6" id="KW-0443">Lipid metabolism</keyword>
<evidence type="ECO:0000256" key="3">
    <source>
        <dbReference type="ARBA" id="ARBA00022692"/>
    </source>
</evidence>
<keyword evidence="5" id="KW-0560">Oxidoreductase</keyword>
<evidence type="ECO:0008006" key="12">
    <source>
        <dbReference type="Google" id="ProtNLM"/>
    </source>
</evidence>
<evidence type="ECO:0000256" key="8">
    <source>
        <dbReference type="SAM" id="Phobius"/>
    </source>
</evidence>
<comment type="similarity">
    <text evidence="2">Belongs to the fatty acid desaturase type 1 family.</text>
</comment>
<dbReference type="CDD" id="cd03506">
    <property type="entry name" value="Delta6-FADS-like"/>
    <property type="match status" value="1"/>
</dbReference>
<dbReference type="AlphaFoldDB" id="A0A7S0D896"/>
<feature type="domain" description="Cytochrome b5 heme-binding" evidence="9">
    <location>
        <begin position="48"/>
        <end position="101"/>
    </location>
</feature>
<dbReference type="GO" id="GO:0016717">
    <property type="term" value="F:oxidoreductase activity, acting on paired donors, with oxidation of a pair of donors resulting in the reduction of molecular oxygen to two molecules of water"/>
    <property type="evidence" value="ECO:0007669"/>
    <property type="project" value="TreeGrafter"/>
</dbReference>
<dbReference type="PANTHER" id="PTHR19353">
    <property type="entry name" value="FATTY ACID DESATURASE 2"/>
    <property type="match status" value="1"/>
</dbReference>
<organism evidence="11">
    <name type="scientific">Micromonas pusilla</name>
    <name type="common">Picoplanktonic green alga</name>
    <name type="synonym">Chromulina pusilla</name>
    <dbReference type="NCBI Taxonomy" id="38833"/>
    <lineage>
        <taxon>Eukaryota</taxon>
        <taxon>Viridiplantae</taxon>
        <taxon>Chlorophyta</taxon>
        <taxon>Mamiellophyceae</taxon>
        <taxon>Mamiellales</taxon>
        <taxon>Mamiellaceae</taxon>
        <taxon>Micromonas</taxon>
    </lineage>
</organism>
<evidence type="ECO:0000256" key="4">
    <source>
        <dbReference type="ARBA" id="ARBA00022989"/>
    </source>
</evidence>
<keyword evidence="7 8" id="KW-0472">Membrane</keyword>
<sequence length="456" mass="52154">MCPPSDIRSPVTRAAAKVAQTSTEDASKLGPAHAKLEPHLLARTFTTRWVRVGDVEYDVTNFKHPGGSVIFYMLANTGADATEAFKEFHMRSKKAWKMLKALPQRPAATPRTADPDAAMLADFAKWRGELEREGFFAPSRLHLAYRLFELVLTFALGTYLMSAGHPMFASAVYGCFFGARCGWVQHEGGHNSLTGTIWWDKRVQAATCGFGLSTSGDMWNQMHNKHHATPQKVRHDMDLDTTPAVAFFKTAVEDNRPRGFNRVWARLQAWTFVPVTSGLLVQAFWIYVLHPRQVIRKRNWEEASWMAVSHVVRTSVIKLAGGYSWPVAYWWFTVGNWFAYMYLFAHFSTSHTHTDVLPSDKHISWVHYAVDHTVDIDPSKPVVNWLMGYLNCQVIHHLFPDMPQFRQPEVSRRFKAFAKKWDLNYKVLTYYGAWKATFSNLDEVGQHYYVNGRARA</sequence>
<accession>A0A7S0D896</accession>
<dbReference type="Pfam" id="PF00173">
    <property type="entry name" value="Cyt-b5"/>
    <property type="match status" value="1"/>
</dbReference>
<dbReference type="InterPro" id="IPR036400">
    <property type="entry name" value="Cyt_B5-like_heme/steroid_sf"/>
</dbReference>
<dbReference type="EMBL" id="HBEN01011331">
    <property type="protein sequence ID" value="CAD8446210.1"/>
    <property type="molecule type" value="Transcribed_RNA"/>
</dbReference>
<dbReference type="InterPro" id="IPR005804">
    <property type="entry name" value="FA_desaturase_dom"/>
</dbReference>
<proteinExistence type="inferred from homology"/>